<dbReference type="InterPro" id="IPR003130">
    <property type="entry name" value="GED"/>
</dbReference>
<dbReference type="Pfam" id="PF01031">
    <property type="entry name" value="Dynamin_M"/>
    <property type="match status" value="1"/>
</dbReference>
<dbReference type="EMBL" id="KL197723">
    <property type="protein sequence ID" value="KDQ56136.1"/>
    <property type="molecule type" value="Genomic_DNA"/>
</dbReference>
<dbReference type="InterPro" id="IPR020850">
    <property type="entry name" value="GED_dom"/>
</dbReference>
<dbReference type="GO" id="GO:0031623">
    <property type="term" value="P:receptor internalization"/>
    <property type="evidence" value="ECO:0007669"/>
    <property type="project" value="TreeGrafter"/>
</dbReference>
<dbReference type="InterPro" id="IPR027417">
    <property type="entry name" value="P-loop_NTPase"/>
</dbReference>
<protein>
    <recommendedName>
        <fullName evidence="7">GED domain-containing protein</fullName>
    </recommendedName>
</protein>
<proteinExistence type="predicted"/>
<keyword evidence="6" id="KW-1185">Reference proteome</keyword>
<dbReference type="InterPro" id="IPR000375">
    <property type="entry name" value="Dynamin_stalk"/>
</dbReference>
<evidence type="ECO:0000313" key="6">
    <source>
        <dbReference type="Proteomes" id="UP000027265"/>
    </source>
</evidence>
<dbReference type="SUPFAM" id="SSF52540">
    <property type="entry name" value="P-loop containing nucleoside triphosphate hydrolases"/>
    <property type="match status" value="1"/>
</dbReference>
<evidence type="ECO:0008006" key="7">
    <source>
        <dbReference type="Google" id="ProtNLM"/>
    </source>
</evidence>
<evidence type="ECO:0000259" key="3">
    <source>
        <dbReference type="PROSITE" id="PS51388"/>
    </source>
</evidence>
<dbReference type="Proteomes" id="UP000027265">
    <property type="component" value="Unassembled WGS sequence"/>
</dbReference>
<dbReference type="CDD" id="cd08771">
    <property type="entry name" value="DLP_1"/>
    <property type="match status" value="1"/>
</dbReference>
<accession>A0A067Q0J8</accession>
<dbReference type="PANTHER" id="PTHR11566">
    <property type="entry name" value="DYNAMIN"/>
    <property type="match status" value="1"/>
</dbReference>
<sequence>MAFDPSALSRSSYTTRRKALLSLVNQLRTIGAQADLDLPCIAVIGNQSAGKSSIIEAISGINVPRDAGTCTRCPMEFRLSSSMNPWSCRISIRWEFDRSGRRLDEIREVPFGEEISDHGVVELALRRAQSAVLNPQIPPTQFLSMSKAELTSAQRVVDFSRNMLCVEISGPDMPELSFIDLPGIIQNAEPHIVAMIEELVVSHIRGNCLILVALPMTDDIENQKALRLTREVDPSGSRTIGVLTKPDMLHPGMSTLSIWLDVMEGRRHPLSHGYFCTRHPDDKERGRTLNDEQARNAEVDFFSRTPPWSSSTVRDRCGTTNLVSTLSDLLTQIIDESCPRLKLEARSGLAQCLATLAALPKPIEEEPTTYILGLLTSLNIDFHGYVNGGPGNERLIHGNNDSFTTFKRAIRGTAPRFMPYPDVNSHPTDATIPCSADEGEDEEGELMPGQQTLYLKDLRRLIDRSITRELPNNIPFSVKSSLIKSFQTSWDASIQACFDNVRKRTVDVLYDCLASSVRQHKKLHALLRSSISELVQNMSETCLGHVKVLQEVEQTPYTQNTHYLQSCKEKWLWIYKEAKATKAKTVPQTLGVNSPLSTGMATLFGAGYGGAMTTWPTVFGNEDGNTKLLSGVFGDLKRPSLPGTSDDRGLVWLPSAYGDGRSTTLILGIDESPEEMRVRAIRSTIAGKLGEYIEYERERFDDADRALDELLSVAQSHPEGISIDELRSQMSSFLMRMYEPLPAFVPHPSKSKLPAWGGPMGSTPATTSTGFSAPTSSGVNVMDMAKVQAALTALADIGYTGLHVEDLGRLHSYDEYEREMEVMAEVRAYFQVAYKRIIDHIPMFIDLVFVKGMARELQPFLISKIGLVSPGASERCASLLAEDREIVNKRDEMLARKKRLDMVVTELDAFFCN</sequence>
<dbReference type="AlphaFoldDB" id="A0A067Q0J8"/>
<dbReference type="InterPro" id="IPR001401">
    <property type="entry name" value="Dynamin_GTPase"/>
</dbReference>
<evidence type="ECO:0000256" key="1">
    <source>
        <dbReference type="ARBA" id="ARBA00022741"/>
    </source>
</evidence>
<dbReference type="InterPro" id="IPR045063">
    <property type="entry name" value="Dynamin_N"/>
</dbReference>
<dbReference type="SMART" id="SM00302">
    <property type="entry name" value="GED"/>
    <property type="match status" value="1"/>
</dbReference>
<dbReference type="Gene3D" id="1.20.120.1240">
    <property type="entry name" value="Dynamin, middle domain"/>
    <property type="match status" value="2"/>
</dbReference>
<dbReference type="PRINTS" id="PR00195">
    <property type="entry name" value="DYNAMIN"/>
</dbReference>
<dbReference type="GO" id="GO:0005525">
    <property type="term" value="F:GTP binding"/>
    <property type="evidence" value="ECO:0007669"/>
    <property type="project" value="InterPro"/>
</dbReference>
<gene>
    <name evidence="5" type="ORF">JAAARDRAFT_158878</name>
</gene>
<organism evidence="5 6">
    <name type="scientific">Jaapia argillacea MUCL 33604</name>
    <dbReference type="NCBI Taxonomy" id="933084"/>
    <lineage>
        <taxon>Eukaryota</taxon>
        <taxon>Fungi</taxon>
        <taxon>Dikarya</taxon>
        <taxon>Basidiomycota</taxon>
        <taxon>Agaricomycotina</taxon>
        <taxon>Agaricomycetes</taxon>
        <taxon>Agaricomycetidae</taxon>
        <taxon>Jaapiales</taxon>
        <taxon>Jaapiaceae</taxon>
        <taxon>Jaapia</taxon>
    </lineage>
</organism>
<dbReference type="OrthoDB" id="5061070at2759"/>
<dbReference type="HOGENOM" id="CLU_008964_4_1_1"/>
<dbReference type="STRING" id="933084.A0A067Q0J8"/>
<dbReference type="Pfam" id="PF02212">
    <property type="entry name" value="GED"/>
    <property type="match status" value="1"/>
</dbReference>
<keyword evidence="1" id="KW-0547">Nucleotide-binding</keyword>
<evidence type="ECO:0000313" key="5">
    <source>
        <dbReference type="EMBL" id="KDQ56136.1"/>
    </source>
</evidence>
<evidence type="ECO:0000256" key="2">
    <source>
        <dbReference type="ARBA" id="ARBA00023134"/>
    </source>
</evidence>
<dbReference type="InParanoid" id="A0A067Q0J8"/>
<reference evidence="6" key="1">
    <citation type="journal article" date="2014" name="Proc. Natl. Acad. Sci. U.S.A.">
        <title>Extensive sampling of basidiomycete genomes demonstrates inadequacy of the white-rot/brown-rot paradigm for wood decay fungi.</title>
        <authorList>
            <person name="Riley R."/>
            <person name="Salamov A.A."/>
            <person name="Brown D.W."/>
            <person name="Nagy L.G."/>
            <person name="Floudas D."/>
            <person name="Held B.W."/>
            <person name="Levasseur A."/>
            <person name="Lombard V."/>
            <person name="Morin E."/>
            <person name="Otillar R."/>
            <person name="Lindquist E.A."/>
            <person name="Sun H."/>
            <person name="LaButti K.M."/>
            <person name="Schmutz J."/>
            <person name="Jabbour D."/>
            <person name="Luo H."/>
            <person name="Baker S.E."/>
            <person name="Pisabarro A.G."/>
            <person name="Walton J.D."/>
            <person name="Blanchette R.A."/>
            <person name="Henrissat B."/>
            <person name="Martin F."/>
            <person name="Cullen D."/>
            <person name="Hibbett D.S."/>
            <person name="Grigoriev I.V."/>
        </authorList>
    </citation>
    <scope>NUCLEOTIDE SEQUENCE [LARGE SCALE GENOMIC DNA]</scope>
    <source>
        <strain evidence="6">MUCL 33604</strain>
    </source>
</reference>
<dbReference type="PROSITE" id="PS51718">
    <property type="entry name" value="G_DYNAMIN_2"/>
    <property type="match status" value="1"/>
</dbReference>
<dbReference type="GO" id="GO:0005874">
    <property type="term" value="C:microtubule"/>
    <property type="evidence" value="ECO:0007669"/>
    <property type="project" value="TreeGrafter"/>
</dbReference>
<dbReference type="PROSITE" id="PS51388">
    <property type="entry name" value="GED"/>
    <property type="match status" value="1"/>
</dbReference>
<dbReference type="InterPro" id="IPR022812">
    <property type="entry name" value="Dynamin"/>
</dbReference>
<dbReference type="GO" id="GO:0003924">
    <property type="term" value="F:GTPase activity"/>
    <property type="evidence" value="ECO:0007669"/>
    <property type="project" value="InterPro"/>
</dbReference>
<keyword evidence="2" id="KW-0342">GTP-binding</keyword>
<dbReference type="GO" id="GO:0008017">
    <property type="term" value="F:microtubule binding"/>
    <property type="evidence" value="ECO:0007669"/>
    <property type="project" value="TreeGrafter"/>
</dbReference>
<dbReference type="Pfam" id="PF00350">
    <property type="entry name" value="Dynamin_N"/>
    <property type="match status" value="1"/>
</dbReference>
<feature type="domain" description="GED" evidence="3">
    <location>
        <begin position="819"/>
        <end position="913"/>
    </location>
</feature>
<dbReference type="SMART" id="SM00053">
    <property type="entry name" value="DYNc"/>
    <property type="match status" value="1"/>
</dbReference>
<dbReference type="GO" id="GO:0005737">
    <property type="term" value="C:cytoplasm"/>
    <property type="evidence" value="ECO:0007669"/>
    <property type="project" value="TreeGrafter"/>
</dbReference>
<evidence type="ECO:0000259" key="4">
    <source>
        <dbReference type="PROSITE" id="PS51718"/>
    </source>
</evidence>
<feature type="domain" description="Dynamin-type G" evidence="4">
    <location>
        <begin position="35"/>
        <end position="339"/>
    </location>
</feature>
<dbReference type="GO" id="GO:0005886">
    <property type="term" value="C:plasma membrane"/>
    <property type="evidence" value="ECO:0007669"/>
    <property type="project" value="TreeGrafter"/>
</dbReference>
<name>A0A067Q0J8_9AGAM</name>
<dbReference type="InterPro" id="IPR030381">
    <property type="entry name" value="G_DYNAMIN_dom"/>
</dbReference>
<dbReference type="Gene3D" id="3.40.50.300">
    <property type="entry name" value="P-loop containing nucleotide triphosphate hydrolases"/>
    <property type="match status" value="1"/>
</dbReference>
<dbReference type="PANTHER" id="PTHR11566:SF131">
    <property type="entry name" value="GTPASE, PUTATIVE (AFU_ORTHOLOGUE AFUA_6G07630)-RELATED"/>
    <property type="match status" value="1"/>
</dbReference>